<feature type="region of interest" description="Disordered" evidence="1">
    <location>
        <begin position="248"/>
        <end position="295"/>
    </location>
</feature>
<accession>A0A5J5B8P5</accession>
<organism evidence="2 3">
    <name type="scientific">Nyssa sinensis</name>
    <dbReference type="NCBI Taxonomy" id="561372"/>
    <lineage>
        <taxon>Eukaryota</taxon>
        <taxon>Viridiplantae</taxon>
        <taxon>Streptophyta</taxon>
        <taxon>Embryophyta</taxon>
        <taxon>Tracheophyta</taxon>
        <taxon>Spermatophyta</taxon>
        <taxon>Magnoliopsida</taxon>
        <taxon>eudicotyledons</taxon>
        <taxon>Gunneridae</taxon>
        <taxon>Pentapetalae</taxon>
        <taxon>asterids</taxon>
        <taxon>Cornales</taxon>
        <taxon>Nyssaceae</taxon>
        <taxon>Nyssa</taxon>
    </lineage>
</organism>
<proteinExistence type="predicted"/>
<dbReference type="OrthoDB" id="1113209at2759"/>
<keyword evidence="3" id="KW-1185">Reference proteome</keyword>
<name>A0A5J5B8P5_9ASTE</name>
<evidence type="ECO:0000313" key="2">
    <source>
        <dbReference type="EMBL" id="KAA8538292.1"/>
    </source>
</evidence>
<feature type="compositionally biased region" description="Low complexity" evidence="1">
    <location>
        <begin position="248"/>
        <end position="258"/>
    </location>
</feature>
<evidence type="ECO:0008006" key="4">
    <source>
        <dbReference type="Google" id="ProtNLM"/>
    </source>
</evidence>
<dbReference type="Proteomes" id="UP000325577">
    <property type="component" value="Linkage Group LG15"/>
</dbReference>
<evidence type="ECO:0000256" key="1">
    <source>
        <dbReference type="SAM" id="MobiDB-lite"/>
    </source>
</evidence>
<reference evidence="2 3" key="1">
    <citation type="submission" date="2019-09" db="EMBL/GenBank/DDBJ databases">
        <title>A chromosome-level genome assembly of the Chinese tupelo Nyssa sinensis.</title>
        <authorList>
            <person name="Yang X."/>
            <person name="Kang M."/>
            <person name="Yang Y."/>
            <person name="Xiong H."/>
            <person name="Wang M."/>
            <person name="Zhang Z."/>
            <person name="Wang Z."/>
            <person name="Wu H."/>
            <person name="Ma T."/>
            <person name="Liu J."/>
            <person name="Xi Z."/>
        </authorList>
    </citation>
    <scope>NUCLEOTIDE SEQUENCE [LARGE SCALE GENOMIC DNA]</scope>
    <source>
        <strain evidence="2">J267</strain>
        <tissue evidence="2">Leaf</tissue>
    </source>
</reference>
<dbReference type="CDD" id="cd09272">
    <property type="entry name" value="RNase_HI_RT_Ty1"/>
    <property type="match status" value="1"/>
</dbReference>
<gene>
    <name evidence="2" type="ORF">F0562_027885</name>
</gene>
<dbReference type="PANTHER" id="PTHR11439:SF467">
    <property type="entry name" value="INTEGRASE CATALYTIC DOMAIN-CONTAINING PROTEIN"/>
    <property type="match status" value="1"/>
</dbReference>
<protein>
    <recommendedName>
        <fullName evidence="4">Reverse transcriptase Ty1/copia-type domain-containing protein</fullName>
    </recommendedName>
</protein>
<dbReference type="EMBL" id="CM018038">
    <property type="protein sequence ID" value="KAA8538292.1"/>
    <property type="molecule type" value="Genomic_DNA"/>
</dbReference>
<dbReference type="PANTHER" id="PTHR11439">
    <property type="entry name" value="GAG-POL-RELATED RETROTRANSPOSON"/>
    <property type="match status" value="1"/>
</dbReference>
<dbReference type="AlphaFoldDB" id="A0A5J5B8P5"/>
<evidence type="ECO:0000313" key="3">
    <source>
        <dbReference type="Proteomes" id="UP000325577"/>
    </source>
</evidence>
<sequence>MMARTPSATYEGITACPQSEFASSPSLLSWANLVDSGEYIPKEALELEKDYRGFTLNSDFLINQCDAPRRSSLNGKREGRCSSGRGEWIQACAFQNLAEKAISPIKSAPPLVTHSRMASGMSDPHHTPNCISTPTIQTAQQIHSASPYACNSITATYVSDGPRPSTLPYLGAWESSHIGLHASPVTSNIQSNAAVQPMDPQSASLAVDSHMAAYMSIDKANGSNPTAGKKEGQKVALPKATTPYKAVSPSSVVAESPSDCLDGGHNAAAHNSEGAHHLSSYTPHEESKGQASPVKDVNPYDFQQFPSTILKDADYADTPTTELEAGLIAAQLQLPPLSDGPSIHLYQHSAEYRSLANATSETVWLLSLFNELGLPITTSPKLLCDNLGATHLTFNPVQHSRMKHIQIDLHFVRDLVQKGVFTVQHVNTHDQLADLLTKPLSRQRMDFLKTKSGLADGSSILRGRIKEDPSNQAHDLSS</sequence>